<sequence length="318" mass="35135">MDELVRELKRLRGGRGVHAEDLSRRVGPQLRALAGAAERAGTAELRRRLAAELTAIADGLPDDLRLAFLAALALHPDARHRLAEDRMDWLAARLDRGVRTARRRADEAIRAVAERAAARTGASAPLDGAGGVPDGWHLAALRSIVRLDGPAVSVTEERDVVAETGGLDRIALSTGVPPGSGHAREDVRFEAEVLAGGTLELAERLTPTYFRHVVRLPRPLERRERHRVTVSYTFPPGRRIHPRYMFQSTRLCAQFELQLRFGAAHRAGKVWRIDGLPRGMVDDFTDPAALVPLDHFGEVRFDFTGLRTGLAYGARWEE</sequence>
<gene>
    <name evidence="1" type="ORF">E1284_10315</name>
</gene>
<name>A0A4R4P8B0_9ACTN</name>
<proteinExistence type="predicted"/>
<evidence type="ECO:0000313" key="1">
    <source>
        <dbReference type="EMBL" id="TDC17133.1"/>
    </source>
</evidence>
<dbReference type="RefSeq" id="WP_131938801.1">
    <property type="nucleotide sequence ID" value="NZ_BAAAMX010000021.1"/>
</dbReference>
<comment type="caution">
    <text evidence="1">The sequence shown here is derived from an EMBL/GenBank/DDBJ whole genome shotgun (WGS) entry which is preliminary data.</text>
</comment>
<keyword evidence="2" id="KW-1185">Reference proteome</keyword>
<accession>A0A4R4P8B0</accession>
<dbReference type="AlphaFoldDB" id="A0A4R4P8B0"/>
<organism evidence="1 2">
    <name type="scientific">Actinomadura bangladeshensis</name>
    <dbReference type="NCBI Taxonomy" id="453573"/>
    <lineage>
        <taxon>Bacteria</taxon>
        <taxon>Bacillati</taxon>
        <taxon>Actinomycetota</taxon>
        <taxon>Actinomycetes</taxon>
        <taxon>Streptosporangiales</taxon>
        <taxon>Thermomonosporaceae</taxon>
        <taxon>Actinomadura</taxon>
    </lineage>
</organism>
<dbReference type="Proteomes" id="UP000295431">
    <property type="component" value="Unassembled WGS sequence"/>
</dbReference>
<dbReference type="EMBL" id="SMJW01000038">
    <property type="protein sequence ID" value="TDC17133.1"/>
    <property type="molecule type" value="Genomic_DNA"/>
</dbReference>
<protein>
    <submittedName>
        <fullName evidence="1">Uncharacterized protein</fullName>
    </submittedName>
</protein>
<dbReference type="OrthoDB" id="3805675at2"/>
<evidence type="ECO:0000313" key="2">
    <source>
        <dbReference type="Proteomes" id="UP000295431"/>
    </source>
</evidence>
<reference evidence="1 2" key="1">
    <citation type="submission" date="2019-03" db="EMBL/GenBank/DDBJ databases">
        <title>Draft genome sequences of novel Actinobacteria.</title>
        <authorList>
            <person name="Sahin N."/>
            <person name="Ay H."/>
            <person name="Saygin H."/>
        </authorList>
    </citation>
    <scope>NUCLEOTIDE SEQUENCE [LARGE SCALE GENOMIC DNA]</scope>
    <source>
        <strain evidence="1 2">DSM 45347</strain>
    </source>
</reference>